<dbReference type="OrthoDB" id="6895866at2"/>
<dbReference type="AlphaFoldDB" id="A0A1I5XAD6"/>
<keyword evidence="2" id="KW-1185">Reference proteome</keyword>
<dbReference type="Proteomes" id="UP000182025">
    <property type="component" value="Unassembled WGS sequence"/>
</dbReference>
<accession>A0A1I5XAD6</accession>
<name>A0A1I5XAD6_9GAMM</name>
<gene>
    <name evidence="1" type="ORF">SAMN05216177_11089</name>
</gene>
<organism evidence="1 2">
    <name type="scientific">Ectopseudomonas toyotomiensis</name>
    <dbReference type="NCBI Taxonomy" id="554344"/>
    <lineage>
        <taxon>Bacteria</taxon>
        <taxon>Pseudomonadati</taxon>
        <taxon>Pseudomonadota</taxon>
        <taxon>Gammaproteobacteria</taxon>
        <taxon>Pseudomonadales</taxon>
        <taxon>Pseudomonadaceae</taxon>
        <taxon>Ectopseudomonas</taxon>
    </lineage>
</organism>
<evidence type="ECO:0000313" key="2">
    <source>
        <dbReference type="Proteomes" id="UP000182025"/>
    </source>
</evidence>
<sequence>MAGPNWGELLLSIEDFPSALGKQPLSAEQVERLKSIANASSSYSGILNSGISAIGWSIAASADNEDFGIDANEVRNLGWLMQALGKLSQHLSDLHGEAEYRLQHCPRAESPAE</sequence>
<dbReference type="RefSeq" id="WP_074917821.1">
    <property type="nucleotide sequence ID" value="NZ_FOXK01000010.1"/>
</dbReference>
<reference evidence="2" key="1">
    <citation type="submission" date="2016-10" db="EMBL/GenBank/DDBJ databases">
        <authorList>
            <person name="Varghese N."/>
            <person name="Submissions S."/>
        </authorList>
    </citation>
    <scope>NUCLEOTIDE SEQUENCE [LARGE SCALE GENOMIC DNA]</scope>
    <source>
        <strain evidence="2">JCM 15604</strain>
    </source>
</reference>
<protein>
    <submittedName>
        <fullName evidence="1">Uncharacterized protein</fullName>
    </submittedName>
</protein>
<dbReference type="EMBL" id="FOXK01000010">
    <property type="protein sequence ID" value="SFQ28607.1"/>
    <property type="molecule type" value="Genomic_DNA"/>
</dbReference>
<proteinExistence type="predicted"/>
<evidence type="ECO:0000313" key="1">
    <source>
        <dbReference type="EMBL" id="SFQ28607.1"/>
    </source>
</evidence>